<evidence type="ECO:0008006" key="3">
    <source>
        <dbReference type="Google" id="ProtNLM"/>
    </source>
</evidence>
<proteinExistence type="predicted"/>
<dbReference type="Gene3D" id="3.30.530.20">
    <property type="match status" value="1"/>
</dbReference>
<comment type="caution">
    <text evidence="1">The sequence shown here is derived from an EMBL/GenBank/DDBJ whole genome shotgun (WGS) entry which is preliminary data.</text>
</comment>
<evidence type="ECO:0000313" key="1">
    <source>
        <dbReference type="EMBL" id="MBB5867755.1"/>
    </source>
</evidence>
<keyword evidence="2" id="KW-1185">Reference proteome</keyword>
<dbReference type="AlphaFoldDB" id="A0A841BJF1"/>
<evidence type="ECO:0000313" key="2">
    <source>
        <dbReference type="Proteomes" id="UP000587527"/>
    </source>
</evidence>
<dbReference type="SUPFAM" id="SSF55961">
    <property type="entry name" value="Bet v1-like"/>
    <property type="match status" value="1"/>
</dbReference>
<sequence length="132" mass="14304">MTTEHITVAIDRSAGAVYAYASDPAHLPTWASGLADTPLTPHDGRWTANSPMGEVVIDFAPHNDFGILDHDVTLPSGEVVYNPMRVLADGGTCEVVFTVRQRQGVSDEEFGQDLAAVRRDLETLRDILEASP</sequence>
<name>A0A841BJF1_9ACTN</name>
<gene>
    <name evidence="1" type="ORF">F4553_001134</name>
</gene>
<reference evidence="1 2" key="1">
    <citation type="submission" date="2020-08" db="EMBL/GenBank/DDBJ databases">
        <title>Sequencing the genomes of 1000 actinobacteria strains.</title>
        <authorList>
            <person name="Klenk H.-P."/>
        </authorList>
    </citation>
    <scope>NUCLEOTIDE SEQUENCE [LARGE SCALE GENOMIC DNA]</scope>
    <source>
        <strain evidence="1 2">DSM 45362</strain>
    </source>
</reference>
<dbReference type="Proteomes" id="UP000587527">
    <property type="component" value="Unassembled WGS sequence"/>
</dbReference>
<dbReference type="InterPro" id="IPR019587">
    <property type="entry name" value="Polyketide_cyclase/dehydratase"/>
</dbReference>
<dbReference type="RefSeq" id="WP_184832876.1">
    <property type="nucleotide sequence ID" value="NZ_JACHMN010000001.1"/>
</dbReference>
<protein>
    <recommendedName>
        <fullName evidence="3">SRPBCC family protein</fullName>
    </recommendedName>
</protein>
<organism evidence="1 2">
    <name type="scientific">Allocatelliglobosispora scoriae</name>
    <dbReference type="NCBI Taxonomy" id="643052"/>
    <lineage>
        <taxon>Bacteria</taxon>
        <taxon>Bacillati</taxon>
        <taxon>Actinomycetota</taxon>
        <taxon>Actinomycetes</taxon>
        <taxon>Micromonosporales</taxon>
        <taxon>Micromonosporaceae</taxon>
        <taxon>Allocatelliglobosispora</taxon>
    </lineage>
</organism>
<dbReference type="Pfam" id="PF10604">
    <property type="entry name" value="Polyketide_cyc2"/>
    <property type="match status" value="1"/>
</dbReference>
<dbReference type="EMBL" id="JACHMN010000001">
    <property type="protein sequence ID" value="MBB5867755.1"/>
    <property type="molecule type" value="Genomic_DNA"/>
</dbReference>
<accession>A0A841BJF1</accession>
<dbReference type="InterPro" id="IPR023393">
    <property type="entry name" value="START-like_dom_sf"/>
</dbReference>